<dbReference type="Pfam" id="PF04055">
    <property type="entry name" value="Radical_SAM"/>
    <property type="match status" value="1"/>
</dbReference>
<evidence type="ECO:0000256" key="7">
    <source>
        <dbReference type="ARBA" id="ARBA00023014"/>
    </source>
</evidence>
<dbReference type="InterPro" id="IPR006638">
    <property type="entry name" value="Elp3/MiaA/NifB-like_rSAM"/>
</dbReference>
<organism evidence="12 13">
    <name type="scientific">Flagellimonas olearia</name>
    <dbReference type="NCBI Taxonomy" id="552546"/>
    <lineage>
        <taxon>Bacteria</taxon>
        <taxon>Pseudomonadati</taxon>
        <taxon>Bacteroidota</taxon>
        <taxon>Flavobacteriia</taxon>
        <taxon>Flavobacteriales</taxon>
        <taxon>Flavobacteriaceae</taxon>
        <taxon>Flagellimonas</taxon>
    </lineage>
</organism>
<comment type="similarity">
    <text evidence="8">Belongs to the methylthiotransferase family. RimO subfamily.</text>
</comment>
<evidence type="ECO:0000313" key="13">
    <source>
        <dbReference type="Proteomes" id="UP000290261"/>
    </source>
</evidence>
<dbReference type="EC" id="2.8.4.4" evidence="8"/>
<dbReference type="FunFam" id="3.80.30.20:FF:000001">
    <property type="entry name" value="tRNA-2-methylthio-N(6)-dimethylallyladenosine synthase 2"/>
    <property type="match status" value="1"/>
</dbReference>
<comment type="function">
    <text evidence="8">Catalyzes the methylthiolation of an aspartic acid residue of ribosomal protein uS12.</text>
</comment>
<dbReference type="CDD" id="cd01335">
    <property type="entry name" value="Radical_SAM"/>
    <property type="match status" value="1"/>
</dbReference>
<dbReference type="InterPro" id="IPR058240">
    <property type="entry name" value="rSAM_sf"/>
</dbReference>
<dbReference type="PANTHER" id="PTHR43837:SF1">
    <property type="entry name" value="RIBOSOMAL PROTEIN US12 METHYLTHIOTRANSFERASE RIMO"/>
    <property type="match status" value="1"/>
</dbReference>
<proteinExistence type="inferred from homology"/>
<dbReference type="InterPro" id="IPR013848">
    <property type="entry name" value="Methylthiotransferase_N"/>
</dbReference>
<dbReference type="RefSeq" id="WP_129656167.1">
    <property type="nucleotide sequence ID" value="NZ_ML142916.1"/>
</dbReference>
<evidence type="ECO:0000256" key="2">
    <source>
        <dbReference type="ARBA" id="ARBA00022490"/>
    </source>
</evidence>
<evidence type="ECO:0000256" key="8">
    <source>
        <dbReference type="HAMAP-Rule" id="MF_01865"/>
    </source>
</evidence>
<dbReference type="InterPro" id="IPR007197">
    <property type="entry name" value="rSAM"/>
</dbReference>
<feature type="domain" description="Radical SAM core" evidence="11">
    <location>
        <begin position="134"/>
        <end position="365"/>
    </location>
</feature>
<dbReference type="AlphaFoldDB" id="A0A444VHC7"/>
<dbReference type="NCBIfam" id="TIGR01125">
    <property type="entry name" value="30S ribosomal protein S12 methylthiotransferase RimO"/>
    <property type="match status" value="1"/>
</dbReference>
<dbReference type="Pfam" id="PF00919">
    <property type="entry name" value="UPF0004"/>
    <property type="match status" value="1"/>
</dbReference>
<dbReference type="GO" id="GO:0103039">
    <property type="term" value="F:protein methylthiotransferase activity"/>
    <property type="evidence" value="ECO:0007669"/>
    <property type="project" value="UniProtKB-EC"/>
</dbReference>
<dbReference type="SFLD" id="SFLDF00274">
    <property type="entry name" value="ribosomal_protein_S12_methylth"/>
    <property type="match status" value="1"/>
</dbReference>
<accession>A0A444VHC7</accession>
<dbReference type="GO" id="GO:0035599">
    <property type="term" value="F:aspartic acid methylthiotransferase activity"/>
    <property type="evidence" value="ECO:0007669"/>
    <property type="project" value="TreeGrafter"/>
</dbReference>
<dbReference type="HAMAP" id="MF_01865">
    <property type="entry name" value="MTTase_RimO"/>
    <property type="match status" value="1"/>
</dbReference>
<feature type="binding site" evidence="8">
    <location>
        <position position="53"/>
    </location>
    <ligand>
        <name>[4Fe-4S] cluster</name>
        <dbReference type="ChEBI" id="CHEBI:49883"/>
        <label>1</label>
    </ligand>
</feature>
<protein>
    <recommendedName>
        <fullName evidence="8">Ribosomal protein uS12 methylthiotransferase RimO</fullName>
        <shortName evidence="8">uS12 MTTase</shortName>
        <shortName evidence="8">uS12 methylthiotransferase</shortName>
        <ecNumber evidence="8">2.8.4.4</ecNumber>
    </recommendedName>
    <alternativeName>
        <fullName evidence="8">Ribosomal protein uS12 (aspartate-C(3))-methylthiotransferase</fullName>
    </alternativeName>
    <alternativeName>
        <fullName evidence="8">Ribosome maturation factor RimO</fullName>
    </alternativeName>
</protein>
<comment type="catalytic activity">
    <reaction evidence="8">
        <text>L-aspartate(89)-[ribosomal protein uS12]-hydrogen + (sulfur carrier)-SH + AH2 + 2 S-adenosyl-L-methionine = 3-methylsulfanyl-L-aspartate(89)-[ribosomal protein uS12]-hydrogen + (sulfur carrier)-H + 5'-deoxyadenosine + L-methionine + A + S-adenosyl-L-homocysteine + 2 H(+)</text>
        <dbReference type="Rhea" id="RHEA:37087"/>
        <dbReference type="Rhea" id="RHEA-COMP:10460"/>
        <dbReference type="Rhea" id="RHEA-COMP:10461"/>
        <dbReference type="Rhea" id="RHEA-COMP:14737"/>
        <dbReference type="Rhea" id="RHEA-COMP:14739"/>
        <dbReference type="ChEBI" id="CHEBI:13193"/>
        <dbReference type="ChEBI" id="CHEBI:15378"/>
        <dbReference type="ChEBI" id="CHEBI:17319"/>
        <dbReference type="ChEBI" id="CHEBI:17499"/>
        <dbReference type="ChEBI" id="CHEBI:29917"/>
        <dbReference type="ChEBI" id="CHEBI:29961"/>
        <dbReference type="ChEBI" id="CHEBI:57844"/>
        <dbReference type="ChEBI" id="CHEBI:57856"/>
        <dbReference type="ChEBI" id="CHEBI:59789"/>
        <dbReference type="ChEBI" id="CHEBI:64428"/>
        <dbReference type="ChEBI" id="CHEBI:73599"/>
        <dbReference type="EC" id="2.8.4.4"/>
    </reaction>
</comment>
<dbReference type="SMART" id="SM00729">
    <property type="entry name" value="Elp3"/>
    <property type="match status" value="1"/>
</dbReference>
<evidence type="ECO:0000313" key="12">
    <source>
        <dbReference type="EMBL" id="RYC50154.1"/>
    </source>
</evidence>
<dbReference type="InterPro" id="IPR038135">
    <property type="entry name" value="Methylthiotransferase_N_sf"/>
</dbReference>
<dbReference type="EMBL" id="JJMP01000012">
    <property type="protein sequence ID" value="RYC50154.1"/>
    <property type="molecule type" value="Genomic_DNA"/>
</dbReference>
<comment type="cofactor">
    <cofactor evidence="8">
        <name>[4Fe-4S] cluster</name>
        <dbReference type="ChEBI" id="CHEBI:49883"/>
    </cofactor>
    <text evidence="8">Binds 2 [4Fe-4S] clusters. One cluster is coordinated with 3 cysteines and an exchangeable S-adenosyl-L-methionine.</text>
</comment>
<keyword evidence="1 8" id="KW-0004">4Fe-4S</keyword>
<feature type="domain" description="MTTase N-terminal" evidence="10">
    <location>
        <begin position="9"/>
        <end position="124"/>
    </location>
</feature>
<dbReference type="SUPFAM" id="SSF102114">
    <property type="entry name" value="Radical SAM enzymes"/>
    <property type="match status" value="1"/>
</dbReference>
<dbReference type="Proteomes" id="UP000290261">
    <property type="component" value="Unassembled WGS sequence"/>
</dbReference>
<dbReference type="InterPro" id="IPR002792">
    <property type="entry name" value="TRAM_dom"/>
</dbReference>
<evidence type="ECO:0000259" key="10">
    <source>
        <dbReference type="PROSITE" id="PS51449"/>
    </source>
</evidence>
<dbReference type="InterPro" id="IPR005839">
    <property type="entry name" value="Methylthiotransferase"/>
</dbReference>
<evidence type="ECO:0000259" key="9">
    <source>
        <dbReference type="PROSITE" id="PS50926"/>
    </source>
</evidence>
<evidence type="ECO:0000256" key="3">
    <source>
        <dbReference type="ARBA" id="ARBA00022679"/>
    </source>
</evidence>
<comment type="subcellular location">
    <subcellularLocation>
        <location evidence="8">Cytoplasm</location>
    </subcellularLocation>
</comment>
<keyword evidence="2 8" id="KW-0963">Cytoplasm</keyword>
<keyword evidence="3 8" id="KW-0808">Transferase</keyword>
<sequence length="436" mass="49468">MRTKSLKKNKINVVTLGCSKNVYDSEVLMGQLRANNKEVVHEEEGNVVVINTCGFIANAKEESVNTILEYVQKKEAGAVDKVFVTGCLSERYKPDLEKEIPNVDEYFGTSDLPNLLKALGADYKHELLGERLTTTPKNYAYLKIAEGCDRPCSFCAIPLMRGKHKSTPIEALVTEAEKLAAKGVKELILIAQDLTYYGLDLYKKRNLAELLQALVQVEGIEWIRLHYAFPTGFPMDVLEVMRNEPKVCNYIDIPLQHISDAILKSMRRGTTQAKTTKLLQDFREAVPGMTIRTTLIVGYPGETEADFEILKNWVKEMRFERLGCFTYSHEENTHAYTLEDDVPEETKQQRANEIMEIQSQISWELNQGKIGKTFRCIIDRKEGNYFVGRTEHDSPDVDNEVLIDAAQHYVKVGEFVDIEITDASDFDLYGVPTTSK</sequence>
<evidence type="ECO:0000256" key="1">
    <source>
        <dbReference type="ARBA" id="ARBA00022485"/>
    </source>
</evidence>
<dbReference type="Gene3D" id="2.40.50.140">
    <property type="entry name" value="Nucleic acid-binding proteins"/>
    <property type="match status" value="1"/>
</dbReference>
<dbReference type="Gene3D" id="3.40.50.12160">
    <property type="entry name" value="Methylthiotransferase, N-terminal domain"/>
    <property type="match status" value="1"/>
</dbReference>
<name>A0A444VHC7_9FLAO</name>
<reference evidence="12 13" key="1">
    <citation type="submission" date="2014-04" db="EMBL/GenBank/DDBJ databases">
        <title>Whole genome of Muricauda olearia.</title>
        <authorList>
            <person name="Zhang X.-H."/>
            <person name="Tang K."/>
        </authorList>
    </citation>
    <scope>NUCLEOTIDE SEQUENCE [LARGE SCALE GENOMIC DNA]</scope>
    <source>
        <strain evidence="12 13">Th120</strain>
    </source>
</reference>
<dbReference type="GO" id="GO:0051539">
    <property type="term" value="F:4 iron, 4 sulfur cluster binding"/>
    <property type="evidence" value="ECO:0007669"/>
    <property type="project" value="UniProtKB-UniRule"/>
</dbReference>
<keyword evidence="12" id="KW-0689">Ribosomal protein</keyword>
<dbReference type="PROSITE" id="PS50926">
    <property type="entry name" value="TRAM"/>
    <property type="match status" value="1"/>
</dbReference>
<dbReference type="InterPro" id="IPR005840">
    <property type="entry name" value="Ribosomal_uS12_MeSTrfase_RimO"/>
</dbReference>
<comment type="caution">
    <text evidence="12">The sequence shown here is derived from an EMBL/GenBank/DDBJ whole genome shotgun (WGS) entry which is preliminary data.</text>
</comment>
<feature type="domain" description="TRAM" evidence="9">
    <location>
        <begin position="367"/>
        <end position="434"/>
    </location>
</feature>
<dbReference type="Pfam" id="PF18693">
    <property type="entry name" value="TRAM_2"/>
    <property type="match status" value="1"/>
</dbReference>
<keyword evidence="4 8" id="KW-0949">S-adenosyl-L-methionine</keyword>
<dbReference type="PROSITE" id="PS51449">
    <property type="entry name" value="MTTASE_N"/>
    <property type="match status" value="1"/>
</dbReference>
<evidence type="ECO:0000256" key="4">
    <source>
        <dbReference type="ARBA" id="ARBA00022691"/>
    </source>
</evidence>
<feature type="binding site" evidence="8">
    <location>
        <position position="152"/>
    </location>
    <ligand>
        <name>[4Fe-4S] cluster</name>
        <dbReference type="ChEBI" id="CHEBI:49883"/>
        <label>2</label>
        <note>4Fe-4S-S-AdoMet</note>
    </ligand>
</feature>
<feature type="binding site" evidence="8">
    <location>
        <position position="87"/>
    </location>
    <ligand>
        <name>[4Fe-4S] cluster</name>
        <dbReference type="ChEBI" id="CHEBI:49883"/>
        <label>1</label>
    </ligand>
</feature>
<feature type="binding site" evidence="8">
    <location>
        <position position="155"/>
    </location>
    <ligand>
        <name>[4Fe-4S] cluster</name>
        <dbReference type="ChEBI" id="CHEBI:49883"/>
        <label>2</label>
        <note>4Fe-4S-S-AdoMet</note>
    </ligand>
</feature>
<dbReference type="SFLD" id="SFLDG01061">
    <property type="entry name" value="methylthiotransferase"/>
    <property type="match status" value="1"/>
</dbReference>
<keyword evidence="5 8" id="KW-0479">Metal-binding</keyword>
<dbReference type="NCBIfam" id="TIGR00089">
    <property type="entry name" value="MiaB/RimO family radical SAM methylthiotransferase"/>
    <property type="match status" value="1"/>
</dbReference>
<evidence type="ECO:0000259" key="11">
    <source>
        <dbReference type="PROSITE" id="PS51918"/>
    </source>
</evidence>
<keyword evidence="12" id="KW-0687">Ribonucleoprotein</keyword>
<dbReference type="SFLD" id="SFLDG01082">
    <property type="entry name" value="B12-binding_domain_containing"/>
    <property type="match status" value="1"/>
</dbReference>
<feature type="binding site" evidence="8">
    <location>
        <position position="148"/>
    </location>
    <ligand>
        <name>[4Fe-4S] cluster</name>
        <dbReference type="ChEBI" id="CHEBI:49883"/>
        <label>2</label>
        <note>4Fe-4S-S-AdoMet</note>
    </ligand>
</feature>
<dbReference type="GO" id="GO:0046872">
    <property type="term" value="F:metal ion binding"/>
    <property type="evidence" value="ECO:0007669"/>
    <property type="project" value="UniProtKB-KW"/>
</dbReference>
<dbReference type="InterPro" id="IPR012340">
    <property type="entry name" value="NA-bd_OB-fold"/>
</dbReference>
<dbReference type="GO" id="GO:0005829">
    <property type="term" value="C:cytosol"/>
    <property type="evidence" value="ECO:0007669"/>
    <property type="project" value="TreeGrafter"/>
</dbReference>
<keyword evidence="6 8" id="KW-0408">Iron</keyword>
<dbReference type="InterPro" id="IPR020612">
    <property type="entry name" value="Methylthiotransferase_CS"/>
</dbReference>
<evidence type="ECO:0000256" key="6">
    <source>
        <dbReference type="ARBA" id="ARBA00023004"/>
    </source>
</evidence>
<dbReference type="InterPro" id="IPR023404">
    <property type="entry name" value="rSAM_horseshoe"/>
</dbReference>
<evidence type="ECO:0000256" key="5">
    <source>
        <dbReference type="ARBA" id="ARBA00022723"/>
    </source>
</evidence>
<dbReference type="PROSITE" id="PS01278">
    <property type="entry name" value="MTTASE_RADICAL"/>
    <property type="match status" value="1"/>
</dbReference>
<dbReference type="Gene3D" id="3.80.30.20">
    <property type="entry name" value="tm_1862 like domain"/>
    <property type="match status" value="1"/>
</dbReference>
<dbReference type="PROSITE" id="PS51918">
    <property type="entry name" value="RADICAL_SAM"/>
    <property type="match status" value="1"/>
</dbReference>
<feature type="binding site" evidence="8">
    <location>
        <position position="18"/>
    </location>
    <ligand>
        <name>[4Fe-4S] cluster</name>
        <dbReference type="ChEBI" id="CHEBI:49883"/>
        <label>1</label>
    </ligand>
</feature>
<dbReference type="PANTHER" id="PTHR43837">
    <property type="entry name" value="RIBOSOMAL PROTEIN S12 METHYLTHIOTRANSFERASE RIMO"/>
    <property type="match status" value="1"/>
</dbReference>
<gene>
    <name evidence="8" type="primary">rimO</name>
    <name evidence="12" type="ORF">DN53_06645</name>
</gene>
<dbReference type="SFLD" id="SFLDS00029">
    <property type="entry name" value="Radical_SAM"/>
    <property type="match status" value="1"/>
</dbReference>
<dbReference type="GO" id="GO:0006400">
    <property type="term" value="P:tRNA modification"/>
    <property type="evidence" value="ECO:0007669"/>
    <property type="project" value="InterPro"/>
</dbReference>
<dbReference type="GO" id="GO:0005840">
    <property type="term" value="C:ribosome"/>
    <property type="evidence" value="ECO:0007669"/>
    <property type="project" value="UniProtKB-KW"/>
</dbReference>
<keyword evidence="13" id="KW-1185">Reference proteome</keyword>
<keyword evidence="7 8" id="KW-0411">Iron-sulfur</keyword>